<dbReference type="InterPro" id="IPR027417">
    <property type="entry name" value="P-loop_NTPase"/>
</dbReference>
<evidence type="ECO:0000256" key="2">
    <source>
        <dbReference type="ARBA" id="ARBA00022840"/>
    </source>
</evidence>
<dbReference type="Pfam" id="PF02562">
    <property type="entry name" value="PhoH"/>
    <property type="match status" value="1"/>
</dbReference>
<dbReference type="InterPro" id="IPR051451">
    <property type="entry name" value="PhoH2-like"/>
</dbReference>
<proteinExistence type="predicted"/>
<evidence type="ECO:0000313" key="4">
    <source>
        <dbReference type="EMBL" id="WRW34645.1"/>
    </source>
</evidence>
<protein>
    <submittedName>
        <fullName evidence="4">PhoH-like ATPase</fullName>
    </submittedName>
</protein>
<evidence type="ECO:0000313" key="5">
    <source>
        <dbReference type="Proteomes" id="UP001432109"/>
    </source>
</evidence>
<sequence>MANKVKELEYKLKDYPNIKNQMIQHSVFHKFLTMATEEQLNFCEDFFNDNVEILWNESQAGTGKTLCSVVCAYADWLNKGKKLVFIIAPVSEDLGSRPGNQSEKEMAYFMGLHDALIELDMVPEQVITEMLLMEEQHTEDKVSDCWVSQISHLFLRGGNLKNVTVVVNEAQNFKRGELKKVLTRLHSSSKCVVEGNYRQIDLKNIDKSGFKPYVNYFKENNYKGAVYHHFSTNFRSELANFSDNFNWK</sequence>
<accession>A0AAX4J7H0</accession>
<keyword evidence="2" id="KW-0067">ATP-binding</keyword>
<dbReference type="PANTHER" id="PTHR30473">
    <property type="entry name" value="PROTEIN PHOH"/>
    <property type="match status" value="1"/>
</dbReference>
<reference evidence="4" key="1">
    <citation type="submission" date="2023-12" db="EMBL/GenBank/DDBJ databases">
        <title>Isolation and Characterisation of Novel Lytic Bacteriophages for therapeutic applications in Prosthetic Joint Infections.</title>
        <authorList>
            <person name="Burton N."/>
            <person name="Melo L.D.R."/>
            <person name="Pearce B."/>
            <person name="Tadesse M.D."/>
            <person name="Vryonis E."/>
            <person name="Sagona A."/>
        </authorList>
    </citation>
    <scope>NUCLEOTIDE SEQUENCE</scope>
</reference>
<feature type="domain" description="PhoH-like protein" evidence="3">
    <location>
        <begin position="34"/>
        <end position="231"/>
    </location>
</feature>
<gene>
    <name evidence="4" type="ORF">CF5_0051</name>
</gene>
<keyword evidence="1" id="KW-0547">Nucleotide-binding</keyword>
<name>A0AAX4J7H0_9CAUD</name>
<evidence type="ECO:0000259" key="3">
    <source>
        <dbReference type="Pfam" id="PF02562"/>
    </source>
</evidence>
<dbReference type="SUPFAM" id="SSF52540">
    <property type="entry name" value="P-loop containing nucleoside triphosphate hydrolases"/>
    <property type="match status" value="1"/>
</dbReference>
<evidence type="ECO:0000256" key="1">
    <source>
        <dbReference type="ARBA" id="ARBA00022741"/>
    </source>
</evidence>
<organism evidence="4 5">
    <name type="scientific">Staphylococcus phage CF5</name>
    <dbReference type="NCBI Taxonomy" id="3113739"/>
    <lineage>
        <taxon>Viruses</taxon>
        <taxon>Duplodnaviria</taxon>
        <taxon>Heunggongvirae</taxon>
        <taxon>Uroviricota</taxon>
        <taxon>Caudoviricetes</taxon>
        <taxon>Herelleviridae</taxon>
        <taxon>Twortvirinae</taxon>
        <taxon>Silviavirus</taxon>
    </lineage>
</organism>
<dbReference type="InterPro" id="IPR003714">
    <property type="entry name" value="PhoH"/>
</dbReference>
<dbReference type="EMBL" id="PP034390">
    <property type="protein sequence ID" value="WRW34645.1"/>
    <property type="molecule type" value="Genomic_DNA"/>
</dbReference>
<dbReference type="Gene3D" id="3.40.50.300">
    <property type="entry name" value="P-loop containing nucleotide triphosphate hydrolases"/>
    <property type="match status" value="1"/>
</dbReference>
<dbReference type="Proteomes" id="UP001432109">
    <property type="component" value="Segment"/>
</dbReference>
<dbReference type="GO" id="GO:0005524">
    <property type="term" value="F:ATP binding"/>
    <property type="evidence" value="ECO:0007669"/>
    <property type="project" value="UniProtKB-KW"/>
</dbReference>